<accession>A0AAD5XIZ2</accession>
<name>A0AAD5XIZ2_9FUNG</name>
<dbReference type="InterPro" id="IPR050266">
    <property type="entry name" value="AB_hydrolase_sf"/>
</dbReference>
<gene>
    <name evidence="6" type="ORF">HK100_004924</name>
</gene>
<keyword evidence="2" id="KW-0378">Hydrolase</keyword>
<feature type="domain" description="AB hydrolase-1" evidence="4">
    <location>
        <begin position="57"/>
        <end position="297"/>
    </location>
</feature>
<dbReference type="Pfam" id="PF06916">
    <property type="entry name" value="FAM210A-B_dom"/>
    <property type="match status" value="1"/>
</dbReference>
<dbReference type="Proteomes" id="UP001211907">
    <property type="component" value="Unassembled WGS sequence"/>
</dbReference>
<dbReference type="GO" id="GO:0016020">
    <property type="term" value="C:membrane"/>
    <property type="evidence" value="ECO:0007669"/>
    <property type="project" value="TreeGrafter"/>
</dbReference>
<dbReference type="SUPFAM" id="SSF53474">
    <property type="entry name" value="alpha/beta-Hydrolases"/>
    <property type="match status" value="1"/>
</dbReference>
<evidence type="ECO:0000256" key="2">
    <source>
        <dbReference type="ARBA" id="ARBA00022801"/>
    </source>
</evidence>
<dbReference type="EMBL" id="JADGJH010000236">
    <property type="protein sequence ID" value="KAJ3132829.1"/>
    <property type="molecule type" value="Genomic_DNA"/>
</dbReference>
<evidence type="ECO:0008006" key="8">
    <source>
        <dbReference type="Google" id="ProtNLM"/>
    </source>
</evidence>
<comment type="caution">
    <text evidence="6">The sequence shown here is derived from an EMBL/GenBank/DDBJ whole genome shotgun (WGS) entry which is preliminary data.</text>
</comment>
<dbReference type="Gene3D" id="3.40.50.1820">
    <property type="entry name" value="alpha/beta hydrolase"/>
    <property type="match status" value="1"/>
</dbReference>
<dbReference type="NCBIfam" id="TIGR01250">
    <property type="entry name" value="pro_imino_pep_2"/>
    <property type="match status" value="1"/>
</dbReference>
<dbReference type="PANTHER" id="PTHR43798:SF27">
    <property type="entry name" value="HYDROLASE ALPHA_BETA HYDROLASE FOLD FAMILY"/>
    <property type="match status" value="1"/>
</dbReference>
<dbReference type="Pfam" id="PF00561">
    <property type="entry name" value="Abhydrolase_1"/>
    <property type="match status" value="1"/>
</dbReference>
<feature type="coiled-coil region" evidence="3">
    <location>
        <begin position="428"/>
        <end position="466"/>
    </location>
</feature>
<evidence type="ECO:0000256" key="1">
    <source>
        <dbReference type="ARBA" id="ARBA00010088"/>
    </source>
</evidence>
<evidence type="ECO:0000259" key="5">
    <source>
        <dbReference type="Pfam" id="PF06916"/>
    </source>
</evidence>
<protein>
    <recommendedName>
        <fullName evidence="8">AB hydrolase-1 domain-containing protein</fullName>
    </recommendedName>
</protein>
<dbReference type="GO" id="GO:0008233">
    <property type="term" value="F:peptidase activity"/>
    <property type="evidence" value="ECO:0007669"/>
    <property type="project" value="InterPro"/>
</dbReference>
<evidence type="ECO:0000313" key="6">
    <source>
        <dbReference type="EMBL" id="KAJ3132829.1"/>
    </source>
</evidence>
<sequence length="544" mass="59700">MSSPNLPSGYGLVTLDKLIGDMSHLIKTSGTINVRDGFFIRWWKYEHPSKTVTNSVPLICIHGGPALTHNYISPLILLADLGVPVIFYDQCGCGSSSFVDDPEKDAPWLLTIDYYVEELQKLISALDLKEFHIYGSSWGTIVTQEFAVLQPEGLKSIILDGVVGDGQVHAKTLWRDVLSTMPSYTVKRLAALEAEKAFDSPEYLALVDTLTHHFTVRLVPQPDCYLDCFRTDGPDSNRGANLKIYTPMQGPSEFGLSGVLEFYSIISRLPKVLVPALVMRGEFDTMSHEASQIVVDAIPKAWPLVTVPKTAHCKSEGLFLGKNVEVVRQHQSRSNIKTLLKEHGPAAILTYAGVSIASFGLWCSLVHYKILDMSSFDISLALQFLRISAPTTQQEQPSSETQSLILSAALADPSVSLSLMSNNTVSISDKIEQKLKQLSQDIKQAEQDIEQEFERAVQRFEEAEASVRESLDAAVSAIVSTSESSGSATVKGCNHGTMLAVAWCMHNISWPARIGISAALTPYVGKMLRGSKVDAMMKLGMLRC</sequence>
<evidence type="ECO:0000313" key="7">
    <source>
        <dbReference type="Proteomes" id="UP001211907"/>
    </source>
</evidence>
<dbReference type="GO" id="GO:0006508">
    <property type="term" value="P:proteolysis"/>
    <property type="evidence" value="ECO:0007669"/>
    <property type="project" value="InterPro"/>
</dbReference>
<feature type="domain" description="DUF1279" evidence="5">
    <location>
        <begin position="335"/>
        <end position="523"/>
    </location>
</feature>
<keyword evidence="3" id="KW-0175">Coiled coil</keyword>
<organism evidence="6 7">
    <name type="scientific">Physocladia obscura</name>
    <dbReference type="NCBI Taxonomy" id="109957"/>
    <lineage>
        <taxon>Eukaryota</taxon>
        <taxon>Fungi</taxon>
        <taxon>Fungi incertae sedis</taxon>
        <taxon>Chytridiomycota</taxon>
        <taxon>Chytridiomycota incertae sedis</taxon>
        <taxon>Chytridiomycetes</taxon>
        <taxon>Chytridiales</taxon>
        <taxon>Chytriomycetaceae</taxon>
        <taxon>Physocladia</taxon>
    </lineage>
</organism>
<dbReference type="PANTHER" id="PTHR43798">
    <property type="entry name" value="MONOACYLGLYCEROL LIPASE"/>
    <property type="match status" value="1"/>
</dbReference>
<proteinExistence type="inferred from homology"/>
<dbReference type="InterPro" id="IPR000073">
    <property type="entry name" value="AB_hydrolase_1"/>
</dbReference>
<dbReference type="InterPro" id="IPR002410">
    <property type="entry name" value="Peptidase_S33"/>
</dbReference>
<dbReference type="AlphaFoldDB" id="A0AAD5XIZ2"/>
<comment type="similarity">
    <text evidence="1">Belongs to the peptidase S33 family.</text>
</comment>
<evidence type="ECO:0000256" key="3">
    <source>
        <dbReference type="SAM" id="Coils"/>
    </source>
</evidence>
<dbReference type="InterPro" id="IPR009688">
    <property type="entry name" value="FAM210A/B-like_dom"/>
</dbReference>
<dbReference type="InterPro" id="IPR005945">
    <property type="entry name" value="Pro_imino_pep"/>
</dbReference>
<dbReference type="InterPro" id="IPR029058">
    <property type="entry name" value="AB_hydrolase_fold"/>
</dbReference>
<reference evidence="6" key="1">
    <citation type="submission" date="2020-05" db="EMBL/GenBank/DDBJ databases">
        <title>Phylogenomic resolution of chytrid fungi.</title>
        <authorList>
            <person name="Stajich J.E."/>
            <person name="Amses K."/>
            <person name="Simmons R."/>
            <person name="Seto K."/>
            <person name="Myers J."/>
            <person name="Bonds A."/>
            <person name="Quandt C.A."/>
            <person name="Barry K."/>
            <person name="Liu P."/>
            <person name="Grigoriev I."/>
            <person name="Longcore J.E."/>
            <person name="James T.Y."/>
        </authorList>
    </citation>
    <scope>NUCLEOTIDE SEQUENCE</scope>
    <source>
        <strain evidence="6">JEL0513</strain>
    </source>
</reference>
<evidence type="ECO:0000259" key="4">
    <source>
        <dbReference type="Pfam" id="PF00561"/>
    </source>
</evidence>
<dbReference type="PRINTS" id="PR00793">
    <property type="entry name" value="PROAMNOPTASE"/>
</dbReference>
<keyword evidence="7" id="KW-1185">Reference proteome</keyword>